<dbReference type="InterPro" id="IPR035952">
    <property type="entry name" value="Rhomboid-like_sf"/>
</dbReference>
<evidence type="ECO:0000256" key="2">
    <source>
        <dbReference type="ARBA" id="ARBA00009045"/>
    </source>
</evidence>
<reference evidence="9 10" key="1">
    <citation type="submission" date="2019-07" db="EMBL/GenBank/DDBJ databases">
        <authorList>
            <person name="Kim J."/>
        </authorList>
    </citation>
    <scope>NUCLEOTIDE SEQUENCE [LARGE SCALE GENOMIC DNA]</scope>
    <source>
        <strain evidence="10">dk17</strain>
    </source>
</reference>
<dbReference type="SUPFAM" id="SSF144091">
    <property type="entry name" value="Rhomboid-like"/>
    <property type="match status" value="1"/>
</dbReference>
<dbReference type="GO" id="GO:0004252">
    <property type="term" value="F:serine-type endopeptidase activity"/>
    <property type="evidence" value="ECO:0007669"/>
    <property type="project" value="InterPro"/>
</dbReference>
<proteinExistence type="inferred from homology"/>
<comment type="caution">
    <text evidence="9">The sequence shown here is derived from an EMBL/GenBank/DDBJ whole genome shotgun (WGS) entry which is preliminary data.</text>
</comment>
<feature type="transmembrane region" description="Helical" evidence="7">
    <location>
        <begin position="334"/>
        <end position="354"/>
    </location>
</feature>
<evidence type="ECO:0000256" key="6">
    <source>
        <dbReference type="ARBA" id="ARBA00023136"/>
    </source>
</evidence>
<evidence type="ECO:0000256" key="5">
    <source>
        <dbReference type="ARBA" id="ARBA00022989"/>
    </source>
</evidence>
<evidence type="ECO:0000256" key="7">
    <source>
        <dbReference type="SAM" id="Phobius"/>
    </source>
</evidence>
<feature type="transmembrane region" description="Helical" evidence="7">
    <location>
        <begin position="159"/>
        <end position="181"/>
    </location>
</feature>
<dbReference type="PANTHER" id="PTHR43731">
    <property type="entry name" value="RHOMBOID PROTEASE"/>
    <property type="match status" value="1"/>
</dbReference>
<dbReference type="Gene3D" id="1.20.1540.10">
    <property type="entry name" value="Rhomboid-like"/>
    <property type="match status" value="1"/>
</dbReference>
<gene>
    <name evidence="9" type="ORF">FPZ43_14695</name>
</gene>
<dbReference type="OrthoDB" id="9778341at2"/>
<dbReference type="Proteomes" id="UP000320042">
    <property type="component" value="Unassembled WGS sequence"/>
</dbReference>
<dbReference type="Pfam" id="PF01694">
    <property type="entry name" value="Rhomboid"/>
    <property type="match status" value="1"/>
</dbReference>
<name>A0A563U4X8_9SPHI</name>
<evidence type="ECO:0000256" key="4">
    <source>
        <dbReference type="ARBA" id="ARBA00022801"/>
    </source>
</evidence>
<dbReference type="EMBL" id="VOEJ01000007">
    <property type="protein sequence ID" value="TWR26410.1"/>
    <property type="molecule type" value="Genomic_DNA"/>
</dbReference>
<dbReference type="AlphaFoldDB" id="A0A563U4X8"/>
<feature type="transmembrane region" description="Helical" evidence="7">
    <location>
        <begin position="280"/>
        <end position="299"/>
    </location>
</feature>
<feature type="transmembrane region" description="Helical" evidence="7">
    <location>
        <begin position="255"/>
        <end position="274"/>
    </location>
</feature>
<dbReference type="GO" id="GO:0006508">
    <property type="term" value="P:proteolysis"/>
    <property type="evidence" value="ECO:0007669"/>
    <property type="project" value="UniProtKB-KW"/>
</dbReference>
<dbReference type="GO" id="GO:0016020">
    <property type="term" value="C:membrane"/>
    <property type="evidence" value="ECO:0007669"/>
    <property type="project" value="UniProtKB-SubCell"/>
</dbReference>
<dbReference type="InterPro" id="IPR022764">
    <property type="entry name" value="Peptidase_S54_rhomboid_dom"/>
</dbReference>
<dbReference type="InterPro" id="IPR050925">
    <property type="entry name" value="Rhomboid_protease_S54"/>
</dbReference>
<dbReference type="RefSeq" id="WP_146382692.1">
    <property type="nucleotide sequence ID" value="NZ_VOEJ01000007.1"/>
</dbReference>
<evidence type="ECO:0000313" key="10">
    <source>
        <dbReference type="Proteomes" id="UP000320042"/>
    </source>
</evidence>
<evidence type="ECO:0000256" key="1">
    <source>
        <dbReference type="ARBA" id="ARBA00004141"/>
    </source>
</evidence>
<keyword evidence="10" id="KW-1185">Reference proteome</keyword>
<feature type="transmembrane region" description="Helical" evidence="7">
    <location>
        <begin position="361"/>
        <end position="384"/>
    </location>
</feature>
<dbReference type="PANTHER" id="PTHR43731:SF14">
    <property type="entry name" value="PRESENILIN-ASSOCIATED RHOMBOID-LIKE PROTEIN, MITOCHONDRIAL"/>
    <property type="match status" value="1"/>
</dbReference>
<accession>A0A563U4X8</accession>
<keyword evidence="4" id="KW-0378">Hydrolase</keyword>
<keyword evidence="9" id="KW-0645">Protease</keyword>
<keyword evidence="5 7" id="KW-1133">Transmembrane helix</keyword>
<evidence type="ECO:0000256" key="3">
    <source>
        <dbReference type="ARBA" id="ARBA00022692"/>
    </source>
</evidence>
<organism evidence="9 10">
    <name type="scientific">Mucilaginibacter pallidiroseus</name>
    <dbReference type="NCBI Taxonomy" id="2599295"/>
    <lineage>
        <taxon>Bacteria</taxon>
        <taxon>Pseudomonadati</taxon>
        <taxon>Bacteroidota</taxon>
        <taxon>Sphingobacteriia</taxon>
        <taxon>Sphingobacteriales</taxon>
        <taxon>Sphingobacteriaceae</taxon>
        <taxon>Mucilaginibacter</taxon>
    </lineage>
</organism>
<sequence>MAWGISPRKTAVIPLNNYNTDHYLTLLYHAFNSLGWHISYFDRDGIIGYTNISWQSYSEEISVRIIDDHAHVKSECVGYQMLFTDYEKNEKNLELLYNEITYIEFHLQHTLQTDTDELIASIPENQFVSFSNPPLGYKGKLKRFLSVFTPKPGYSVTPILVLANIAVFIISYVMMLARVVAMLSVARERSETAPPINMEDIYLSFGFSNRAQVLNGDIWRLITSTFLHFSLLHIAGNMIALIYIGSLIESKLGRWNFLLLYLLTGLCASITSVVWHTSKIMAGASGAIFGLFGVLLALLSTNFYERNARRALLISTAIFVAFCIIPIGKHVDHAAHLGGVVSGYILGLLAYYGLQTQQRNFVAVAASAVAIVYTAACLMLAPAYQIKEYKEINRQTEKISSALIKDFYQTDSLNRDERLLLLKNSALLKMDTLHTLARKLSGLTLPKKQKEIAAIRSKIAMMECEVYKLVYQEFLEDDKLKYRTRIYNTTQKINDLRYKWGQIDDYTEDE</sequence>
<feature type="transmembrane region" description="Helical" evidence="7">
    <location>
        <begin position="218"/>
        <end position="243"/>
    </location>
</feature>
<keyword evidence="3 7" id="KW-0812">Transmembrane</keyword>
<comment type="similarity">
    <text evidence="2">Belongs to the peptidase S54 family.</text>
</comment>
<feature type="transmembrane region" description="Helical" evidence="7">
    <location>
        <begin position="311"/>
        <end position="328"/>
    </location>
</feature>
<protein>
    <submittedName>
        <fullName evidence="9">Rhomboid family intramembrane serine protease</fullName>
    </submittedName>
</protein>
<evidence type="ECO:0000259" key="8">
    <source>
        <dbReference type="Pfam" id="PF01694"/>
    </source>
</evidence>
<comment type="subcellular location">
    <subcellularLocation>
        <location evidence="1">Membrane</location>
        <topology evidence="1">Multi-pass membrane protein</topology>
    </subcellularLocation>
</comment>
<keyword evidence="6 7" id="KW-0472">Membrane</keyword>
<evidence type="ECO:0000313" key="9">
    <source>
        <dbReference type="EMBL" id="TWR26410.1"/>
    </source>
</evidence>
<feature type="domain" description="Peptidase S54 rhomboid" evidence="8">
    <location>
        <begin position="216"/>
        <end position="350"/>
    </location>
</feature>